<protein>
    <submittedName>
        <fullName evidence="3">Glycosyltransferase family 2 protein</fullName>
    </submittedName>
</protein>
<dbReference type="InterPro" id="IPR001173">
    <property type="entry name" value="Glyco_trans_2-like"/>
</dbReference>
<dbReference type="PANTHER" id="PTHR43685:SF11">
    <property type="entry name" value="GLYCOSYLTRANSFERASE TAGX-RELATED"/>
    <property type="match status" value="1"/>
</dbReference>
<comment type="similarity">
    <text evidence="1">Belongs to the glycosyltransferase 2 family.</text>
</comment>
<gene>
    <name evidence="3" type="ORF">IAB73_08505</name>
</gene>
<dbReference type="AlphaFoldDB" id="A0A9D1CR30"/>
<reference evidence="3" key="1">
    <citation type="submission" date="2020-10" db="EMBL/GenBank/DDBJ databases">
        <authorList>
            <person name="Gilroy R."/>
        </authorList>
    </citation>
    <scope>NUCLEOTIDE SEQUENCE</scope>
    <source>
        <strain evidence="3">ChiSxjej2B14-6234</strain>
    </source>
</reference>
<dbReference type="InterPro" id="IPR029044">
    <property type="entry name" value="Nucleotide-diphossugar_trans"/>
</dbReference>
<dbReference type="InterPro" id="IPR050834">
    <property type="entry name" value="Glycosyltransf_2"/>
</dbReference>
<comment type="caution">
    <text evidence="3">The sequence shown here is derived from an EMBL/GenBank/DDBJ whole genome shotgun (WGS) entry which is preliminary data.</text>
</comment>
<feature type="domain" description="Glycosyltransferase 2-like" evidence="2">
    <location>
        <begin position="52"/>
        <end position="218"/>
    </location>
</feature>
<proteinExistence type="inferred from homology"/>
<dbReference type="SUPFAM" id="SSF53448">
    <property type="entry name" value="Nucleotide-diphospho-sugar transferases"/>
    <property type="match status" value="1"/>
</dbReference>
<sequence>MIATDEDLLRLSQEDRERFSPACLNRIAALCGLEWREPEPPPADDPDGALISVIVPTHNRRELLLRCVDSILEQTHRRVEAIVVDDASTDGTAGAVAARFGGEPRVRYLRNETSLGPGGARRRGYLASGGAFVVYIDDDDQYLEPRFFETALRAHREHPGCALVAGNTVTYSAEQRFCSFRPLNVTGFLSGRDYLLGFIRRYDKPSSSFPAVFRRSVLEQAGFAQMQMMNDASLYLRALCFGDAFLLPCVVGAYRVHGGNISRALPHGFLMDNLEEKANICRLAERRYGGDVRAWYREQVFSSVRYYFAGTKSTWRQKREVLRWCRRNCGSVMPLLLRAGLVRTFKLPRRLYWRLKLKALSAIRKGDAPHDPPGRSGS</sequence>
<dbReference type="EMBL" id="DVFJ01000030">
    <property type="protein sequence ID" value="HIQ72230.1"/>
    <property type="molecule type" value="Genomic_DNA"/>
</dbReference>
<dbReference type="PANTHER" id="PTHR43685">
    <property type="entry name" value="GLYCOSYLTRANSFERASE"/>
    <property type="match status" value="1"/>
</dbReference>
<evidence type="ECO:0000313" key="4">
    <source>
        <dbReference type="Proteomes" id="UP000886887"/>
    </source>
</evidence>
<accession>A0A9D1CR30</accession>
<evidence type="ECO:0000256" key="1">
    <source>
        <dbReference type="ARBA" id="ARBA00006739"/>
    </source>
</evidence>
<name>A0A9D1CR30_9FIRM</name>
<organism evidence="3 4">
    <name type="scientific">Candidatus Onthenecus intestinigallinarum</name>
    <dbReference type="NCBI Taxonomy" id="2840875"/>
    <lineage>
        <taxon>Bacteria</taxon>
        <taxon>Bacillati</taxon>
        <taxon>Bacillota</taxon>
        <taxon>Clostridia</taxon>
        <taxon>Eubacteriales</taxon>
        <taxon>Candidatus Onthenecus</taxon>
    </lineage>
</organism>
<dbReference type="Proteomes" id="UP000886887">
    <property type="component" value="Unassembled WGS sequence"/>
</dbReference>
<evidence type="ECO:0000259" key="2">
    <source>
        <dbReference type="Pfam" id="PF00535"/>
    </source>
</evidence>
<dbReference type="Pfam" id="PF00535">
    <property type="entry name" value="Glycos_transf_2"/>
    <property type="match status" value="1"/>
</dbReference>
<dbReference type="Gene3D" id="3.90.550.10">
    <property type="entry name" value="Spore Coat Polysaccharide Biosynthesis Protein SpsA, Chain A"/>
    <property type="match status" value="1"/>
</dbReference>
<dbReference type="CDD" id="cd00761">
    <property type="entry name" value="Glyco_tranf_GTA_type"/>
    <property type="match status" value="1"/>
</dbReference>
<reference evidence="3" key="2">
    <citation type="journal article" date="2021" name="PeerJ">
        <title>Extensive microbial diversity within the chicken gut microbiome revealed by metagenomics and culture.</title>
        <authorList>
            <person name="Gilroy R."/>
            <person name="Ravi A."/>
            <person name="Getino M."/>
            <person name="Pursley I."/>
            <person name="Horton D.L."/>
            <person name="Alikhan N.F."/>
            <person name="Baker D."/>
            <person name="Gharbi K."/>
            <person name="Hall N."/>
            <person name="Watson M."/>
            <person name="Adriaenssens E.M."/>
            <person name="Foster-Nyarko E."/>
            <person name="Jarju S."/>
            <person name="Secka A."/>
            <person name="Antonio M."/>
            <person name="Oren A."/>
            <person name="Chaudhuri R.R."/>
            <person name="La Ragione R."/>
            <person name="Hildebrand F."/>
            <person name="Pallen M.J."/>
        </authorList>
    </citation>
    <scope>NUCLEOTIDE SEQUENCE</scope>
    <source>
        <strain evidence="3">ChiSxjej2B14-6234</strain>
    </source>
</reference>
<evidence type="ECO:0000313" key="3">
    <source>
        <dbReference type="EMBL" id="HIQ72230.1"/>
    </source>
</evidence>